<evidence type="ECO:0000313" key="1">
    <source>
        <dbReference type="EMBL" id="CAA9558289.1"/>
    </source>
</evidence>
<proteinExistence type="predicted"/>
<protein>
    <submittedName>
        <fullName evidence="1">Uncharacterized protein</fullName>
    </submittedName>
</protein>
<organism evidence="1">
    <name type="scientific">uncultured Thermomicrobiales bacterium</name>
    <dbReference type="NCBI Taxonomy" id="1645740"/>
    <lineage>
        <taxon>Bacteria</taxon>
        <taxon>Pseudomonadati</taxon>
        <taxon>Thermomicrobiota</taxon>
        <taxon>Thermomicrobia</taxon>
        <taxon>Thermomicrobiales</taxon>
        <taxon>environmental samples</taxon>
    </lineage>
</organism>
<dbReference type="EMBL" id="CADCWJ010000307">
    <property type="protein sequence ID" value="CAA9558289.1"/>
    <property type="molecule type" value="Genomic_DNA"/>
</dbReference>
<accession>A0A6J4UR00</accession>
<dbReference type="AlphaFoldDB" id="A0A6J4UR00"/>
<reference evidence="1" key="1">
    <citation type="submission" date="2020-02" db="EMBL/GenBank/DDBJ databases">
        <authorList>
            <person name="Meier V. D."/>
        </authorList>
    </citation>
    <scope>NUCLEOTIDE SEQUENCE</scope>
    <source>
        <strain evidence="1">AVDCRST_MAG87</strain>
    </source>
</reference>
<gene>
    <name evidence="1" type="ORF">AVDCRST_MAG87-1368</name>
</gene>
<sequence>MNQNASQTLSRDQIRVRTPMRCPICQEHLRDTLIRDLGGVTASIVWQLHAGRCDTHGWFQTEVVSRPPREIFAVTKPFGAARRIVIEGREYFAFPTTWNDLPADERRMPVDPLDERYWQTKRLA</sequence>
<name>A0A6J4UR00_9BACT</name>